<name>A0AAD7CQ15_MYCRO</name>
<protein>
    <submittedName>
        <fullName evidence="1">Uncharacterized protein</fullName>
    </submittedName>
</protein>
<dbReference type="EMBL" id="JARKIE010000288">
    <property type="protein sequence ID" value="KAJ7657533.1"/>
    <property type="molecule type" value="Genomic_DNA"/>
</dbReference>
<reference evidence="1" key="1">
    <citation type="submission" date="2023-03" db="EMBL/GenBank/DDBJ databases">
        <title>Massive genome expansion in bonnet fungi (Mycena s.s.) driven by repeated elements and novel gene families across ecological guilds.</title>
        <authorList>
            <consortium name="Lawrence Berkeley National Laboratory"/>
            <person name="Harder C.B."/>
            <person name="Miyauchi S."/>
            <person name="Viragh M."/>
            <person name="Kuo A."/>
            <person name="Thoen E."/>
            <person name="Andreopoulos B."/>
            <person name="Lu D."/>
            <person name="Skrede I."/>
            <person name="Drula E."/>
            <person name="Henrissat B."/>
            <person name="Morin E."/>
            <person name="Kohler A."/>
            <person name="Barry K."/>
            <person name="LaButti K."/>
            <person name="Morin E."/>
            <person name="Salamov A."/>
            <person name="Lipzen A."/>
            <person name="Mereny Z."/>
            <person name="Hegedus B."/>
            <person name="Baldrian P."/>
            <person name="Stursova M."/>
            <person name="Weitz H."/>
            <person name="Taylor A."/>
            <person name="Grigoriev I.V."/>
            <person name="Nagy L.G."/>
            <person name="Martin F."/>
            <person name="Kauserud H."/>
        </authorList>
    </citation>
    <scope>NUCLEOTIDE SEQUENCE</scope>
    <source>
        <strain evidence="1">CBHHK067</strain>
    </source>
</reference>
<accession>A0AAD7CQ15</accession>
<organism evidence="1 2">
    <name type="scientific">Mycena rosella</name>
    <name type="common">Pink bonnet</name>
    <name type="synonym">Agaricus rosellus</name>
    <dbReference type="NCBI Taxonomy" id="1033263"/>
    <lineage>
        <taxon>Eukaryota</taxon>
        <taxon>Fungi</taxon>
        <taxon>Dikarya</taxon>
        <taxon>Basidiomycota</taxon>
        <taxon>Agaricomycotina</taxon>
        <taxon>Agaricomycetes</taxon>
        <taxon>Agaricomycetidae</taxon>
        <taxon>Agaricales</taxon>
        <taxon>Marasmiineae</taxon>
        <taxon>Mycenaceae</taxon>
        <taxon>Mycena</taxon>
    </lineage>
</organism>
<dbReference type="Proteomes" id="UP001221757">
    <property type="component" value="Unassembled WGS sequence"/>
</dbReference>
<proteinExistence type="predicted"/>
<sequence>MDDLLREALRSLEGIARWTIQSTDTVEAKNAVMEFLKAIDGLQDFTLVEKSSAAAQYSSLDVSSSLRRLSLTVESSLTPEGIRSDCYPTALHWMGMIIGKSLRLEKFVPPSRYAWSTMCPILHSADIHLKQISGAIPTAELPAYLASYSGLEHLTIAGHGDTEALAHAFFDILLQHKDSLLALSCQAYHEGEC</sequence>
<dbReference type="AlphaFoldDB" id="A0AAD7CQ15"/>
<keyword evidence="2" id="KW-1185">Reference proteome</keyword>
<evidence type="ECO:0000313" key="1">
    <source>
        <dbReference type="EMBL" id="KAJ7657533.1"/>
    </source>
</evidence>
<comment type="caution">
    <text evidence="1">The sequence shown here is derived from an EMBL/GenBank/DDBJ whole genome shotgun (WGS) entry which is preliminary data.</text>
</comment>
<gene>
    <name evidence="1" type="ORF">B0H17DRAFT_1337836</name>
</gene>
<evidence type="ECO:0000313" key="2">
    <source>
        <dbReference type="Proteomes" id="UP001221757"/>
    </source>
</evidence>